<dbReference type="EMBL" id="KQ434936">
    <property type="protein sequence ID" value="KZC11908.1"/>
    <property type="molecule type" value="Genomic_DNA"/>
</dbReference>
<protein>
    <submittedName>
        <fullName evidence="3">Alpha-methylacyl-CoA racemase</fullName>
    </submittedName>
</protein>
<dbReference type="OrthoDB" id="16747at2759"/>
<dbReference type="InterPro" id="IPR044855">
    <property type="entry name" value="CoA-Trfase_III_dom3_sf"/>
</dbReference>
<dbReference type="InterPro" id="IPR023606">
    <property type="entry name" value="CoA-Trfase_III_dom_1_sf"/>
</dbReference>
<dbReference type="SUPFAM" id="SSF89796">
    <property type="entry name" value="CoA-transferase family III (CaiB/BaiF)"/>
    <property type="match status" value="1"/>
</dbReference>
<dbReference type="Pfam" id="PF02515">
    <property type="entry name" value="CoA_transf_3"/>
    <property type="match status" value="1"/>
</dbReference>
<comment type="similarity">
    <text evidence="1">Belongs to the CoA-transferase III family.</text>
</comment>
<evidence type="ECO:0000256" key="2">
    <source>
        <dbReference type="SAM" id="MobiDB-lite"/>
    </source>
</evidence>
<gene>
    <name evidence="3" type="ORF">WN55_03412</name>
</gene>
<evidence type="ECO:0000256" key="1">
    <source>
        <dbReference type="ARBA" id="ARBA00008383"/>
    </source>
</evidence>
<accession>A0A154PKT2</accession>
<evidence type="ECO:0000313" key="4">
    <source>
        <dbReference type="Proteomes" id="UP000076502"/>
    </source>
</evidence>
<sequence>MPLKGIRVLELAGLAPGPFCGMLLVDFGASVIKVDKANAVQIIPDCLGHGKRSIALNLKTKKGIKIFKRLSDQSDVVIDPFRAGVMEKIKLGPKDLMETNKRLIYARLTGFGQKGPYAHMAGHDINYLGLSGILSLLGRYNQKPTPPINLAADFGGGGLMCAFGILLALLERSRSNAGQVVDASMVDGSAYLGSWIFRTQNIPELWGNPRGKNILDTGSHFYDTYETKDKQYMCLGAIEPQFYETFLEKLGLSIDELSQYDNFEENRAKLENIFKQKTQAEWCTVFDGTDACVTPVLNVKEVALHAHNRERKTFTVSEDDSVIPNPAPRLSRTSGKSKGLQKNPEPGEHTTEILTELSFKSSEITDLIKNGIVEQGIAQSKL</sequence>
<dbReference type="PANTHER" id="PTHR48228:SF5">
    <property type="entry name" value="ALPHA-METHYLACYL-COA RACEMASE"/>
    <property type="match status" value="1"/>
</dbReference>
<reference evidence="3 4" key="1">
    <citation type="submission" date="2015-07" db="EMBL/GenBank/DDBJ databases">
        <title>The genome of Dufourea novaeangliae.</title>
        <authorList>
            <person name="Pan H."/>
            <person name="Kapheim K."/>
        </authorList>
    </citation>
    <scope>NUCLEOTIDE SEQUENCE [LARGE SCALE GENOMIC DNA]</scope>
    <source>
        <strain evidence="3">0120121106</strain>
        <tissue evidence="3">Whole body</tissue>
    </source>
</reference>
<dbReference type="STRING" id="178035.A0A154PKT2"/>
<dbReference type="OMA" id="VVIDPFR"/>
<dbReference type="Proteomes" id="UP000076502">
    <property type="component" value="Unassembled WGS sequence"/>
</dbReference>
<dbReference type="InterPro" id="IPR050509">
    <property type="entry name" value="CoA-transferase_III"/>
</dbReference>
<dbReference type="GO" id="GO:0005739">
    <property type="term" value="C:mitochondrion"/>
    <property type="evidence" value="ECO:0007669"/>
    <property type="project" value="TreeGrafter"/>
</dbReference>
<dbReference type="Gene3D" id="3.40.50.10540">
    <property type="entry name" value="Crotonobetainyl-coa:carnitine coa-transferase, domain 1"/>
    <property type="match status" value="1"/>
</dbReference>
<dbReference type="GO" id="GO:0008206">
    <property type="term" value="P:bile acid metabolic process"/>
    <property type="evidence" value="ECO:0007669"/>
    <property type="project" value="TreeGrafter"/>
</dbReference>
<dbReference type="AlphaFoldDB" id="A0A154PKT2"/>
<dbReference type="Gene3D" id="3.30.1540.10">
    <property type="entry name" value="formyl-coa transferase, domain 3"/>
    <property type="match status" value="1"/>
</dbReference>
<evidence type="ECO:0000313" key="3">
    <source>
        <dbReference type="EMBL" id="KZC11908.1"/>
    </source>
</evidence>
<keyword evidence="4" id="KW-1185">Reference proteome</keyword>
<dbReference type="InterPro" id="IPR003673">
    <property type="entry name" value="CoA-Trfase_fam_III"/>
</dbReference>
<feature type="region of interest" description="Disordered" evidence="2">
    <location>
        <begin position="316"/>
        <end position="354"/>
    </location>
</feature>
<organism evidence="3 4">
    <name type="scientific">Dufourea novaeangliae</name>
    <name type="common">Sweat bee</name>
    <dbReference type="NCBI Taxonomy" id="178035"/>
    <lineage>
        <taxon>Eukaryota</taxon>
        <taxon>Metazoa</taxon>
        <taxon>Ecdysozoa</taxon>
        <taxon>Arthropoda</taxon>
        <taxon>Hexapoda</taxon>
        <taxon>Insecta</taxon>
        <taxon>Pterygota</taxon>
        <taxon>Neoptera</taxon>
        <taxon>Endopterygota</taxon>
        <taxon>Hymenoptera</taxon>
        <taxon>Apocrita</taxon>
        <taxon>Aculeata</taxon>
        <taxon>Apoidea</taxon>
        <taxon>Anthophila</taxon>
        <taxon>Halictidae</taxon>
        <taxon>Rophitinae</taxon>
        <taxon>Dufourea</taxon>
    </lineage>
</organism>
<dbReference type="GO" id="GO:0008111">
    <property type="term" value="F:alpha-methylacyl-CoA racemase activity"/>
    <property type="evidence" value="ECO:0007669"/>
    <property type="project" value="TreeGrafter"/>
</dbReference>
<name>A0A154PKT2_DUFNO</name>
<dbReference type="PANTHER" id="PTHR48228">
    <property type="entry name" value="SUCCINYL-COA--D-CITRAMALATE COA-TRANSFERASE"/>
    <property type="match status" value="1"/>
</dbReference>
<proteinExistence type="inferred from homology"/>